<dbReference type="PANTHER" id="PTHR37769:SF1">
    <property type="entry name" value="OS08G0243900 PROTEIN"/>
    <property type="match status" value="1"/>
</dbReference>
<feature type="region of interest" description="Disordered" evidence="1">
    <location>
        <begin position="231"/>
        <end position="270"/>
    </location>
</feature>
<dbReference type="InterPro" id="IPR028565">
    <property type="entry name" value="MHD"/>
</dbReference>
<evidence type="ECO:0000313" key="5">
    <source>
        <dbReference type="RefSeq" id="XP_039132140.1"/>
    </source>
</evidence>
<dbReference type="GeneID" id="120268936"/>
<dbReference type="PANTHER" id="PTHR37769">
    <property type="entry name" value="OS08G0243900 PROTEIN"/>
    <property type="match status" value="1"/>
</dbReference>
<evidence type="ECO:0000313" key="6">
    <source>
        <dbReference type="RefSeq" id="XP_039132141.1"/>
    </source>
</evidence>
<feature type="domain" description="MHD" evidence="2">
    <location>
        <begin position="406"/>
        <end position="645"/>
    </location>
</feature>
<dbReference type="AlphaFoldDB" id="A0AB40BXE3"/>
<evidence type="ECO:0000313" key="4">
    <source>
        <dbReference type="RefSeq" id="XP_039132139.1"/>
    </source>
</evidence>
<dbReference type="RefSeq" id="XP_039132141.1">
    <property type="nucleotide sequence ID" value="XM_039276207.1"/>
</dbReference>
<gene>
    <name evidence="4 5 6" type="primary">LOC120268936</name>
</gene>
<protein>
    <submittedName>
        <fullName evidence="4">Uncharacterized protein LOC120268936 isoform X1</fullName>
    </submittedName>
    <submittedName>
        <fullName evidence="5">Uncharacterized protein LOC120268936 isoform X2</fullName>
    </submittedName>
    <submittedName>
        <fullName evidence="6">Uncharacterized protein LOC120268936 isoform X3</fullName>
    </submittedName>
</protein>
<evidence type="ECO:0000313" key="3">
    <source>
        <dbReference type="Proteomes" id="UP001515500"/>
    </source>
</evidence>
<proteinExistence type="predicted"/>
<dbReference type="InterPro" id="IPR018808">
    <property type="entry name" value="Muniscin_C"/>
</dbReference>
<reference evidence="4 5" key="1">
    <citation type="submission" date="2025-04" db="UniProtKB">
        <authorList>
            <consortium name="RefSeq"/>
        </authorList>
    </citation>
    <scope>IDENTIFICATION</scope>
</reference>
<evidence type="ECO:0000259" key="2">
    <source>
        <dbReference type="PROSITE" id="PS51072"/>
    </source>
</evidence>
<dbReference type="RefSeq" id="XP_039132140.1">
    <property type="nucleotide sequence ID" value="XM_039276206.1"/>
</dbReference>
<dbReference type="Pfam" id="PF10291">
    <property type="entry name" value="muHD"/>
    <property type="match status" value="1"/>
</dbReference>
<organism evidence="3 6">
    <name type="scientific">Dioscorea cayennensis subsp. rotundata</name>
    <name type="common">White Guinea yam</name>
    <name type="synonym">Dioscorea rotundata</name>
    <dbReference type="NCBI Taxonomy" id="55577"/>
    <lineage>
        <taxon>Eukaryota</taxon>
        <taxon>Viridiplantae</taxon>
        <taxon>Streptophyta</taxon>
        <taxon>Embryophyta</taxon>
        <taxon>Tracheophyta</taxon>
        <taxon>Spermatophyta</taxon>
        <taxon>Magnoliopsida</taxon>
        <taxon>Liliopsida</taxon>
        <taxon>Dioscoreales</taxon>
        <taxon>Dioscoreaceae</taxon>
        <taxon>Dioscorea</taxon>
    </lineage>
</organism>
<dbReference type="PROSITE" id="PS51072">
    <property type="entry name" value="MHD"/>
    <property type="match status" value="1"/>
</dbReference>
<accession>A0AB40BXE3</accession>
<keyword evidence="3" id="KW-1185">Reference proteome</keyword>
<feature type="region of interest" description="Disordered" evidence="1">
    <location>
        <begin position="364"/>
        <end position="393"/>
    </location>
</feature>
<name>A0AB40BXE3_DIOCR</name>
<sequence>MACLALAIQPANGANILLQTREWFPPARALAALSSFRQTRLSFSSSSSSSSSSAAAGSKSDDLDPASAALGDDPLAASSGQVVVGVESRYLVVYRLVNSIYVLGVTTPDTPDVFSCVDAVNQSVAVVVAACRGVDATAEKLHRKYPEVYMALDIVLRGVGAARLAAILSSMHSDNIAKLVSSAIDTEARVRGADPWAGPHEALSLERRAALQTFSSVFFELPAETLAAGDEAAAASLPPAAPPTDDPSKPSEETPEDQQPKDPFAASEKINKPEEALVGAFKKSKDGVSLVSDPSAALAGLEVSSLPPPAATKPTFIGVEGFEGEYGGIEFGNEEASLSEAFEGFDNAFGGGLDASEFVNTTKKAPKGPGLGGLELLATSPSPATASKGDEKTPLENLLVSKTQAMTGPELYIAEEINAEFQESLLSRVGLKGTIFLRTLPPKQAAGKETEFSFRLENTSGIQRAVMQTSCVSSLENGMFHVRTPSKEEPIPIMKYSLQPRFTPLPLRLRLIKRHIGTLLSVMIQYASNPALLMPLNNVTFILKLPVDPTLLKVTPKAVLNRATRELRWHVPDVPLKGLAGKLRARMPVDQDSEEGGELEVIGMVKFSAQSSTTLSGICLRPVSEGIAQFNEVSHRYESGSYTCI</sequence>
<dbReference type="Proteomes" id="UP001515500">
    <property type="component" value="Chromosome 9"/>
</dbReference>
<evidence type="ECO:0000256" key="1">
    <source>
        <dbReference type="SAM" id="MobiDB-lite"/>
    </source>
</evidence>
<dbReference type="RefSeq" id="XP_039132139.1">
    <property type="nucleotide sequence ID" value="XM_039276205.1"/>
</dbReference>